<dbReference type="HOGENOM" id="CLU_012243_3_3_1"/>
<dbReference type="InterPro" id="IPR033131">
    <property type="entry name" value="Pectinesterase_Asp_AS"/>
</dbReference>
<dbReference type="Gramene" id="EFJ36978">
    <property type="protein sequence ID" value="EFJ36978"/>
    <property type="gene ID" value="SELMODRAFT_76693"/>
</dbReference>
<dbReference type="Gene3D" id="2.160.20.10">
    <property type="entry name" value="Single-stranded right-handed beta-helix, Pectin lyase-like"/>
    <property type="match status" value="1"/>
</dbReference>
<feature type="domain" description="Pectinesterase catalytic" evidence="11">
    <location>
        <begin position="41"/>
        <end position="322"/>
    </location>
</feature>
<accession>D8QSP7</accession>
<evidence type="ECO:0000256" key="4">
    <source>
        <dbReference type="ARBA" id="ARBA00022801"/>
    </source>
</evidence>
<dbReference type="EC" id="3.1.1.11" evidence="3 10"/>
<sequence>MTRRSKIHPAEQQGGDDFIPRAIGGDGLVKFLVVDQSSLLSSQTTGVFRSIQAAIDAVPVGNQHWVIIQVGAGVYQEKITIPYMKPYILLQGAGRDFTTISWSDTASTFGTANSATFSAFAPNFIAKYISFRNNAPRPPPGAFNRQAVAVLVAGDMAAFYSCGFYGAQDTLFDYEGRHYFRDCYIEGSIDFIFGHAKSVFKACELHAIADSFGSVTAQNRGDPRENSGFIFIACTVTGSGTIFLGRAWGAYSRVVYLFTYMDSNVVSEGWNDWGVASRQETVYYGQYKCFGPGANELGRVRWSHELTDEEARPFLQVNFIDGVQWLREL</sequence>
<keyword evidence="4 10" id="KW-0378">Hydrolase</keyword>
<evidence type="ECO:0000256" key="1">
    <source>
        <dbReference type="ARBA" id="ARBA00005184"/>
    </source>
</evidence>
<evidence type="ECO:0000256" key="3">
    <source>
        <dbReference type="ARBA" id="ARBA00013229"/>
    </source>
</evidence>
<feature type="active site" evidence="9">
    <location>
        <position position="190"/>
    </location>
</feature>
<comment type="catalytic activity">
    <reaction evidence="7 10">
        <text>[(1-&gt;4)-alpha-D-galacturonosyl methyl ester](n) + n H2O = [(1-&gt;4)-alpha-D-galacturonosyl](n) + n methanol + n H(+)</text>
        <dbReference type="Rhea" id="RHEA:22380"/>
        <dbReference type="Rhea" id="RHEA-COMP:14570"/>
        <dbReference type="Rhea" id="RHEA-COMP:14573"/>
        <dbReference type="ChEBI" id="CHEBI:15377"/>
        <dbReference type="ChEBI" id="CHEBI:15378"/>
        <dbReference type="ChEBI" id="CHEBI:17790"/>
        <dbReference type="ChEBI" id="CHEBI:140522"/>
        <dbReference type="ChEBI" id="CHEBI:140523"/>
        <dbReference type="EC" id="3.1.1.11"/>
    </reaction>
</comment>
<dbReference type="GO" id="GO:0042545">
    <property type="term" value="P:cell wall modification"/>
    <property type="evidence" value="ECO:0007669"/>
    <property type="project" value="UniProtKB-UniRule"/>
</dbReference>
<keyword evidence="13" id="KW-1185">Reference proteome</keyword>
<dbReference type="OrthoDB" id="2019149at2759"/>
<keyword evidence="5 10" id="KW-0063">Aspartyl esterase</keyword>
<evidence type="ECO:0000256" key="9">
    <source>
        <dbReference type="PROSITE-ProRule" id="PRU10040"/>
    </source>
</evidence>
<dbReference type="OMA" id="FMSCTIT"/>
<name>D8QSP7_SELML</name>
<dbReference type="InParanoid" id="D8QSP7"/>
<dbReference type="SUPFAM" id="SSF51126">
    <property type="entry name" value="Pectin lyase-like"/>
    <property type="match status" value="1"/>
</dbReference>
<evidence type="ECO:0000256" key="2">
    <source>
        <dbReference type="ARBA" id="ARBA00008891"/>
    </source>
</evidence>
<dbReference type="InterPro" id="IPR012334">
    <property type="entry name" value="Pectin_lyas_fold"/>
</dbReference>
<organism evidence="13">
    <name type="scientific">Selaginella moellendorffii</name>
    <name type="common">Spikemoss</name>
    <dbReference type="NCBI Taxonomy" id="88036"/>
    <lineage>
        <taxon>Eukaryota</taxon>
        <taxon>Viridiplantae</taxon>
        <taxon>Streptophyta</taxon>
        <taxon>Embryophyta</taxon>
        <taxon>Tracheophyta</taxon>
        <taxon>Lycopodiopsida</taxon>
        <taxon>Selaginellales</taxon>
        <taxon>Selaginellaceae</taxon>
        <taxon>Selaginella</taxon>
    </lineage>
</organism>
<reference evidence="12 13" key="1">
    <citation type="journal article" date="2011" name="Science">
        <title>The Selaginella genome identifies genetic changes associated with the evolution of vascular plants.</title>
        <authorList>
            <person name="Banks J.A."/>
            <person name="Nishiyama T."/>
            <person name="Hasebe M."/>
            <person name="Bowman J.L."/>
            <person name="Gribskov M."/>
            <person name="dePamphilis C."/>
            <person name="Albert V.A."/>
            <person name="Aono N."/>
            <person name="Aoyama T."/>
            <person name="Ambrose B.A."/>
            <person name="Ashton N.W."/>
            <person name="Axtell M.J."/>
            <person name="Barker E."/>
            <person name="Barker M.S."/>
            <person name="Bennetzen J.L."/>
            <person name="Bonawitz N.D."/>
            <person name="Chapple C."/>
            <person name="Cheng C."/>
            <person name="Correa L.G."/>
            <person name="Dacre M."/>
            <person name="DeBarry J."/>
            <person name="Dreyer I."/>
            <person name="Elias M."/>
            <person name="Engstrom E.M."/>
            <person name="Estelle M."/>
            <person name="Feng L."/>
            <person name="Finet C."/>
            <person name="Floyd S.K."/>
            <person name="Frommer W.B."/>
            <person name="Fujita T."/>
            <person name="Gramzow L."/>
            <person name="Gutensohn M."/>
            <person name="Harholt J."/>
            <person name="Hattori M."/>
            <person name="Heyl A."/>
            <person name="Hirai T."/>
            <person name="Hiwatashi Y."/>
            <person name="Ishikawa M."/>
            <person name="Iwata M."/>
            <person name="Karol K.G."/>
            <person name="Koehler B."/>
            <person name="Kolukisaoglu U."/>
            <person name="Kubo M."/>
            <person name="Kurata T."/>
            <person name="Lalonde S."/>
            <person name="Li K."/>
            <person name="Li Y."/>
            <person name="Litt A."/>
            <person name="Lyons E."/>
            <person name="Manning G."/>
            <person name="Maruyama T."/>
            <person name="Michael T.P."/>
            <person name="Mikami K."/>
            <person name="Miyazaki S."/>
            <person name="Morinaga S."/>
            <person name="Murata T."/>
            <person name="Mueller-Roeber B."/>
            <person name="Nelson D.R."/>
            <person name="Obara M."/>
            <person name="Oguri Y."/>
            <person name="Olmstead R.G."/>
            <person name="Onodera N."/>
            <person name="Petersen B.L."/>
            <person name="Pils B."/>
            <person name="Prigge M."/>
            <person name="Rensing S.A."/>
            <person name="Riano-Pachon D.M."/>
            <person name="Roberts A.W."/>
            <person name="Sato Y."/>
            <person name="Scheller H.V."/>
            <person name="Schulz B."/>
            <person name="Schulz C."/>
            <person name="Shakirov E.V."/>
            <person name="Shibagaki N."/>
            <person name="Shinohara N."/>
            <person name="Shippen D.E."/>
            <person name="Soerensen I."/>
            <person name="Sotooka R."/>
            <person name="Sugimoto N."/>
            <person name="Sugita M."/>
            <person name="Sumikawa N."/>
            <person name="Tanurdzic M."/>
            <person name="Theissen G."/>
            <person name="Ulvskov P."/>
            <person name="Wakazuki S."/>
            <person name="Weng J.K."/>
            <person name="Willats W.W."/>
            <person name="Wipf D."/>
            <person name="Wolf P.G."/>
            <person name="Yang L."/>
            <person name="Zimmer A.D."/>
            <person name="Zhu Q."/>
            <person name="Mitros T."/>
            <person name="Hellsten U."/>
            <person name="Loque D."/>
            <person name="Otillar R."/>
            <person name="Salamov A."/>
            <person name="Schmutz J."/>
            <person name="Shapiro H."/>
            <person name="Lindquist E."/>
            <person name="Lucas S."/>
            <person name="Rokhsar D."/>
            <person name="Grigoriev I.V."/>
        </authorList>
    </citation>
    <scope>NUCLEOTIDE SEQUENCE [LARGE SCALE GENOMIC DNA]</scope>
</reference>
<comment type="function">
    <text evidence="8">Acts in the modification of cell walls via demethylesterification of cell wall pectin.</text>
</comment>
<evidence type="ECO:0000256" key="8">
    <source>
        <dbReference type="ARBA" id="ARBA00057335"/>
    </source>
</evidence>
<evidence type="ECO:0000313" key="12">
    <source>
        <dbReference type="EMBL" id="EFJ36978.1"/>
    </source>
</evidence>
<keyword evidence="6" id="KW-0325">Glycoprotein</keyword>
<protein>
    <recommendedName>
        <fullName evidence="3 10">Pectinesterase</fullName>
        <ecNumber evidence="3 10">3.1.1.11</ecNumber>
    </recommendedName>
</protein>
<evidence type="ECO:0000256" key="10">
    <source>
        <dbReference type="RuleBase" id="RU000589"/>
    </source>
</evidence>
<evidence type="ECO:0000256" key="7">
    <source>
        <dbReference type="ARBA" id="ARBA00047928"/>
    </source>
</evidence>
<dbReference type="eggNOG" id="ENOG502QTUS">
    <property type="taxonomic scope" value="Eukaryota"/>
</dbReference>
<gene>
    <name evidence="12" type="ORF">SELMODRAFT_76693</name>
</gene>
<dbReference type="InterPro" id="IPR011050">
    <property type="entry name" value="Pectin_lyase_fold/virulence"/>
</dbReference>
<dbReference type="Proteomes" id="UP000001514">
    <property type="component" value="Unassembled WGS sequence"/>
</dbReference>
<dbReference type="GO" id="GO:0030599">
    <property type="term" value="F:pectinesterase activity"/>
    <property type="evidence" value="ECO:0000318"/>
    <property type="project" value="GO_Central"/>
</dbReference>
<dbReference type="KEGG" id="smo:SELMODRAFT_76693"/>
<dbReference type="PANTHER" id="PTHR31321">
    <property type="entry name" value="ACYL-COA THIOESTER HYDROLASE YBHC-RELATED"/>
    <property type="match status" value="1"/>
</dbReference>
<dbReference type="Pfam" id="PF01095">
    <property type="entry name" value="Pectinesterase"/>
    <property type="match status" value="1"/>
</dbReference>
<dbReference type="AlphaFoldDB" id="D8QSP7"/>
<dbReference type="PANTHER" id="PTHR31321:SF130">
    <property type="entry name" value="PECTINESTERASE CATALYTIC DOMAIN-CONTAINING PROTEIN"/>
    <property type="match status" value="1"/>
</dbReference>
<evidence type="ECO:0000313" key="13">
    <source>
        <dbReference type="Proteomes" id="UP000001514"/>
    </source>
</evidence>
<dbReference type="STRING" id="88036.D8QSP7"/>
<evidence type="ECO:0000259" key="11">
    <source>
        <dbReference type="Pfam" id="PF01095"/>
    </source>
</evidence>
<evidence type="ECO:0000256" key="5">
    <source>
        <dbReference type="ARBA" id="ARBA00023085"/>
    </source>
</evidence>
<dbReference type="InterPro" id="IPR000070">
    <property type="entry name" value="Pectinesterase_cat"/>
</dbReference>
<dbReference type="GO" id="GO:0045490">
    <property type="term" value="P:pectin catabolic process"/>
    <property type="evidence" value="ECO:0000318"/>
    <property type="project" value="GO_Central"/>
</dbReference>
<comment type="similarity">
    <text evidence="2">Belongs to the pectinesterase family.</text>
</comment>
<dbReference type="UniPathway" id="UPA00545">
    <property type="reaction ID" value="UER00823"/>
</dbReference>
<dbReference type="EMBL" id="GL377566">
    <property type="protein sequence ID" value="EFJ36978.1"/>
    <property type="molecule type" value="Genomic_DNA"/>
</dbReference>
<evidence type="ECO:0000256" key="6">
    <source>
        <dbReference type="ARBA" id="ARBA00023180"/>
    </source>
</evidence>
<dbReference type="PROSITE" id="PS00503">
    <property type="entry name" value="PECTINESTERASE_2"/>
    <property type="match status" value="1"/>
</dbReference>
<comment type="pathway">
    <text evidence="1 10">Glycan metabolism; pectin degradation; 2-dehydro-3-deoxy-D-gluconate from pectin: step 1/5.</text>
</comment>
<dbReference type="FunFam" id="2.160.20.10:FF:000013">
    <property type="entry name" value="Pectinesterase"/>
    <property type="match status" value="1"/>
</dbReference>
<proteinExistence type="inferred from homology"/>